<dbReference type="InterPro" id="IPR013078">
    <property type="entry name" value="His_Pase_superF_clade-1"/>
</dbReference>
<dbReference type="GO" id="GO:0004619">
    <property type="term" value="F:phosphoglycerate mutase activity"/>
    <property type="evidence" value="ECO:0007669"/>
    <property type="project" value="UniProtKB-EC"/>
</dbReference>
<dbReference type="SUPFAM" id="SSF53254">
    <property type="entry name" value="Phosphoglycerate mutase-like"/>
    <property type="match status" value="1"/>
</dbReference>
<proteinExistence type="inferred from homology"/>
<dbReference type="Pfam" id="PF00300">
    <property type="entry name" value="His_Phos_1"/>
    <property type="match status" value="1"/>
</dbReference>
<dbReference type="InterPro" id="IPR029033">
    <property type="entry name" value="His_PPase_superfam"/>
</dbReference>
<dbReference type="GO" id="GO:0006096">
    <property type="term" value="P:glycolytic process"/>
    <property type="evidence" value="ECO:0007669"/>
    <property type="project" value="UniProtKB-KW"/>
</dbReference>
<dbReference type="PROSITE" id="PS00175">
    <property type="entry name" value="PG_MUTASE"/>
    <property type="match status" value="1"/>
</dbReference>
<comment type="caution">
    <text evidence="8">The sequence shown here is derived from an EMBL/GenBank/DDBJ whole genome shotgun (WGS) entry which is preliminary data.</text>
</comment>
<dbReference type="Gene3D" id="3.40.50.1240">
    <property type="entry name" value="Phosphoglycerate mutase-like"/>
    <property type="match status" value="1"/>
</dbReference>
<keyword evidence="3" id="KW-0324">Glycolysis</keyword>
<evidence type="ECO:0000256" key="3">
    <source>
        <dbReference type="ARBA" id="ARBA00023152"/>
    </source>
</evidence>
<dbReference type="InterPro" id="IPR001345">
    <property type="entry name" value="PG/BPGM_mutase_AS"/>
</dbReference>
<keyword evidence="4" id="KW-0413">Isomerase</keyword>
<sequence>MPLTGMTGEVAQLFLVRHGQSLGNVANDDAHRSGLERLDLATRDADTPLSPAGEDQARAVGQHLKDLAWDDRPEVVLSSPYERAARTAGLALAPIGGDVILDERLRERDLGAFDGLTGEGIRAAFPEEAERRSVTGKFYYRPPGGESWTDVALRVRQMLTELRQVHPDRRVWIFTHQAVIMSFRLVVERMDEQRLLGIDLSEALANCSLTTYVREPDGPLRLEAFGSTTHLDQLDAPTTHETPRHGPGDPGARGAGGTGEGAPSDA</sequence>
<dbReference type="SMART" id="SM00855">
    <property type="entry name" value="PGAM"/>
    <property type="match status" value="1"/>
</dbReference>
<keyword evidence="9" id="KW-1185">Reference proteome</keyword>
<gene>
    <name evidence="8" type="ORF">FBY41_3259</name>
</gene>
<feature type="region of interest" description="Disordered" evidence="7">
    <location>
        <begin position="233"/>
        <end position="266"/>
    </location>
</feature>
<protein>
    <recommendedName>
        <fullName evidence="2">phosphoglycerate mutase (2,3-diphosphoglycerate-dependent)</fullName>
        <ecNumber evidence="2">5.4.2.11</ecNumber>
    </recommendedName>
</protein>
<dbReference type="CDD" id="cd07067">
    <property type="entry name" value="HP_PGM_like"/>
    <property type="match status" value="1"/>
</dbReference>
<feature type="active site" description="Proton donor/acceptor" evidence="5">
    <location>
        <position position="107"/>
    </location>
</feature>
<feature type="binding site" evidence="6">
    <location>
        <begin position="17"/>
        <end position="24"/>
    </location>
    <ligand>
        <name>substrate</name>
    </ligand>
</feature>
<evidence type="ECO:0000256" key="4">
    <source>
        <dbReference type="ARBA" id="ARBA00023235"/>
    </source>
</evidence>
<reference evidence="8 9" key="1">
    <citation type="submission" date="2019-06" db="EMBL/GenBank/DDBJ databases">
        <title>Genome sequencing of plant associated microbes to promote plant fitness in Sorghum bicolor and Oryza sativa.</title>
        <authorList>
            <person name="Coleman-Derr D."/>
        </authorList>
    </citation>
    <scope>NUCLEOTIDE SEQUENCE [LARGE SCALE GENOMIC DNA]</scope>
    <source>
        <strain evidence="8 9">KV-663</strain>
    </source>
</reference>
<dbReference type="Proteomes" id="UP000316747">
    <property type="component" value="Unassembled WGS sequence"/>
</dbReference>
<evidence type="ECO:0000313" key="9">
    <source>
        <dbReference type="Proteomes" id="UP000316747"/>
    </source>
</evidence>
<evidence type="ECO:0000256" key="5">
    <source>
        <dbReference type="PIRSR" id="PIRSR613078-1"/>
    </source>
</evidence>
<evidence type="ECO:0000256" key="7">
    <source>
        <dbReference type="SAM" id="MobiDB-lite"/>
    </source>
</evidence>
<feature type="active site" description="Tele-phosphohistidine intermediate" evidence="5">
    <location>
        <position position="18"/>
    </location>
</feature>
<evidence type="ECO:0000256" key="6">
    <source>
        <dbReference type="PIRSR" id="PIRSR613078-2"/>
    </source>
</evidence>
<feature type="compositionally biased region" description="Gly residues" evidence="7">
    <location>
        <begin position="248"/>
        <end position="260"/>
    </location>
</feature>
<name>A0A543HHW6_9MICO</name>
<dbReference type="EMBL" id="VFPM01000003">
    <property type="protein sequence ID" value="TQM57918.1"/>
    <property type="molecule type" value="Genomic_DNA"/>
</dbReference>
<dbReference type="EC" id="5.4.2.11" evidence="2"/>
<accession>A0A543HHW6</accession>
<evidence type="ECO:0000256" key="1">
    <source>
        <dbReference type="ARBA" id="ARBA00006717"/>
    </source>
</evidence>
<dbReference type="PANTHER" id="PTHR11931">
    <property type="entry name" value="PHOSPHOGLYCERATE MUTASE"/>
    <property type="match status" value="1"/>
</dbReference>
<dbReference type="InterPro" id="IPR005952">
    <property type="entry name" value="Phosphogly_mut1"/>
</dbReference>
<comment type="similarity">
    <text evidence="1">Belongs to the phosphoglycerate mutase family. BPG-dependent PGAM subfamily.</text>
</comment>
<dbReference type="AlphaFoldDB" id="A0A543HHW6"/>
<feature type="binding site" evidence="6">
    <location>
        <position position="83"/>
    </location>
    <ligand>
        <name>substrate</name>
    </ligand>
</feature>
<organism evidence="8 9">
    <name type="scientific">Humibacillus xanthopallidus</name>
    <dbReference type="NCBI Taxonomy" id="412689"/>
    <lineage>
        <taxon>Bacteria</taxon>
        <taxon>Bacillati</taxon>
        <taxon>Actinomycetota</taxon>
        <taxon>Actinomycetes</taxon>
        <taxon>Micrococcales</taxon>
        <taxon>Intrasporangiaceae</taxon>
        <taxon>Humibacillus</taxon>
    </lineage>
</organism>
<evidence type="ECO:0000256" key="2">
    <source>
        <dbReference type="ARBA" id="ARBA00012028"/>
    </source>
</evidence>
<evidence type="ECO:0000313" key="8">
    <source>
        <dbReference type="EMBL" id="TQM57918.1"/>
    </source>
</evidence>